<dbReference type="STRING" id="112901.SAMN04488500_11293"/>
<dbReference type="PANTHER" id="PTHR43110:SF1">
    <property type="entry name" value="THIOL PEROXIDASE"/>
    <property type="match status" value="1"/>
</dbReference>
<reference evidence="7 8" key="1">
    <citation type="submission" date="2017-04" db="EMBL/GenBank/DDBJ databases">
        <authorList>
            <person name="Afonso C.L."/>
            <person name="Miller P.J."/>
            <person name="Scott M.A."/>
            <person name="Spackman E."/>
            <person name="Goraichik I."/>
            <person name="Dimitrov K.M."/>
            <person name="Suarez D.L."/>
            <person name="Swayne D.E."/>
        </authorList>
    </citation>
    <scope>NUCLEOTIDE SEQUENCE [LARGE SCALE GENOMIC DNA]</scope>
    <source>
        <strain evidence="7 8">DSM 5090</strain>
    </source>
</reference>
<evidence type="ECO:0000256" key="4">
    <source>
        <dbReference type="ARBA" id="ARBA00023284"/>
    </source>
</evidence>
<gene>
    <name evidence="7" type="ORF">SAMN04488500_11293</name>
</gene>
<dbReference type="PANTHER" id="PTHR43110">
    <property type="entry name" value="THIOL PEROXIDASE"/>
    <property type="match status" value="1"/>
</dbReference>
<dbReference type="InterPro" id="IPR013766">
    <property type="entry name" value="Thioredoxin_domain"/>
</dbReference>
<sequence>MNLITVGDDAPNFTLTDNNEQYVTLTNYRGKKVLLSWHPLAWTPVCTDQMRALETNYQTFQNLNTVPLGFSVDPTPCKKIWAEALQLKMVRILADFWPHGKVARDYGIFREQDGYSERANIIVDENGKVMWVKVYPSAQLPDINEVLNILSCNIGT</sequence>
<dbReference type="InterPro" id="IPR000866">
    <property type="entry name" value="AhpC/TSA"/>
</dbReference>
<evidence type="ECO:0000313" key="8">
    <source>
        <dbReference type="Proteomes" id="UP000192738"/>
    </source>
</evidence>
<evidence type="ECO:0000256" key="5">
    <source>
        <dbReference type="PIRSR" id="PIRSR000239-1"/>
    </source>
</evidence>
<keyword evidence="8" id="KW-1185">Reference proteome</keyword>
<feature type="active site" description="Cysteine sulfenic acid (-SOH) intermediate; for peroxidase activity" evidence="5">
    <location>
        <position position="46"/>
    </location>
</feature>
<keyword evidence="4" id="KW-0676">Redox-active center</keyword>
<dbReference type="PIRSF" id="PIRSF000239">
    <property type="entry name" value="AHPC"/>
    <property type="match status" value="1"/>
</dbReference>
<accession>A0A1W2CXS9</accession>
<dbReference type="Pfam" id="PF00578">
    <property type="entry name" value="AhpC-TSA"/>
    <property type="match status" value="1"/>
</dbReference>
<evidence type="ECO:0000256" key="1">
    <source>
        <dbReference type="ARBA" id="ARBA00022559"/>
    </source>
</evidence>
<evidence type="ECO:0000259" key="6">
    <source>
        <dbReference type="PROSITE" id="PS51352"/>
    </source>
</evidence>
<name>A0A1W2CXS9_9FIRM</name>
<proteinExistence type="predicted"/>
<feature type="domain" description="Thioredoxin" evidence="6">
    <location>
        <begin position="4"/>
        <end position="155"/>
    </location>
</feature>
<evidence type="ECO:0000313" key="7">
    <source>
        <dbReference type="EMBL" id="SMC90031.1"/>
    </source>
</evidence>
<dbReference type="Gene3D" id="3.40.30.10">
    <property type="entry name" value="Glutaredoxin"/>
    <property type="match status" value="1"/>
</dbReference>
<dbReference type="PROSITE" id="PS51352">
    <property type="entry name" value="THIOREDOXIN_2"/>
    <property type="match status" value="1"/>
</dbReference>
<evidence type="ECO:0000256" key="2">
    <source>
        <dbReference type="ARBA" id="ARBA00022862"/>
    </source>
</evidence>
<dbReference type="SUPFAM" id="SSF52833">
    <property type="entry name" value="Thioredoxin-like"/>
    <property type="match status" value="1"/>
</dbReference>
<keyword evidence="2" id="KW-0049">Antioxidant</keyword>
<protein>
    <submittedName>
        <fullName evidence="7">Peroxiredoxin</fullName>
    </submittedName>
</protein>
<evidence type="ECO:0000256" key="3">
    <source>
        <dbReference type="ARBA" id="ARBA00023002"/>
    </source>
</evidence>
<dbReference type="InterPro" id="IPR036249">
    <property type="entry name" value="Thioredoxin-like_sf"/>
</dbReference>
<keyword evidence="3" id="KW-0560">Oxidoreductase</keyword>
<keyword evidence="1" id="KW-0575">Peroxidase</keyword>
<dbReference type="EMBL" id="FWXI01000012">
    <property type="protein sequence ID" value="SMC90031.1"/>
    <property type="molecule type" value="Genomic_DNA"/>
</dbReference>
<dbReference type="AlphaFoldDB" id="A0A1W2CXS9"/>
<dbReference type="InterPro" id="IPR050455">
    <property type="entry name" value="Tpx_Peroxidase_subfamily"/>
</dbReference>
<organism evidence="7 8">
    <name type="scientific">Sporomusa malonica</name>
    <dbReference type="NCBI Taxonomy" id="112901"/>
    <lineage>
        <taxon>Bacteria</taxon>
        <taxon>Bacillati</taxon>
        <taxon>Bacillota</taxon>
        <taxon>Negativicutes</taxon>
        <taxon>Selenomonadales</taxon>
        <taxon>Sporomusaceae</taxon>
        <taxon>Sporomusa</taxon>
    </lineage>
</organism>
<dbReference type="RefSeq" id="WP_084576575.1">
    <property type="nucleotide sequence ID" value="NZ_CP155572.1"/>
</dbReference>
<dbReference type="GO" id="GO:0004601">
    <property type="term" value="F:peroxidase activity"/>
    <property type="evidence" value="ECO:0007669"/>
    <property type="project" value="UniProtKB-KW"/>
</dbReference>
<dbReference type="OrthoDB" id="9812811at2"/>
<dbReference type="Proteomes" id="UP000192738">
    <property type="component" value="Unassembled WGS sequence"/>
</dbReference>
<dbReference type="InterPro" id="IPR024706">
    <property type="entry name" value="Peroxiredoxin_AhpC-typ"/>
</dbReference>